<evidence type="ECO:0000313" key="5">
    <source>
        <dbReference type="EMBL" id="KYZ75820.1"/>
    </source>
</evidence>
<dbReference type="InterPro" id="IPR003439">
    <property type="entry name" value="ABC_transporter-like_ATP-bd"/>
</dbReference>
<comment type="caution">
    <text evidence="5">The sequence shown here is derived from an EMBL/GenBank/DDBJ whole genome shotgun (WGS) entry which is preliminary data.</text>
</comment>
<dbReference type="AlphaFoldDB" id="A0A154BPN3"/>
<dbReference type="FunFam" id="3.40.50.300:FF:000421">
    <property type="entry name" value="Branched-chain amino acid ABC transporter ATP-binding protein"/>
    <property type="match status" value="1"/>
</dbReference>
<dbReference type="CDD" id="cd03219">
    <property type="entry name" value="ABC_Mj1267_LivG_branched"/>
    <property type="match status" value="1"/>
</dbReference>
<evidence type="ECO:0000256" key="2">
    <source>
        <dbReference type="ARBA" id="ARBA00022741"/>
    </source>
</evidence>
<accession>A0A154BPN3</accession>
<dbReference type="SUPFAM" id="SSF52540">
    <property type="entry name" value="P-loop containing nucleoside triphosphate hydrolases"/>
    <property type="match status" value="1"/>
</dbReference>
<proteinExistence type="predicted"/>
<keyword evidence="1" id="KW-0813">Transport</keyword>
<dbReference type="PROSITE" id="PS50893">
    <property type="entry name" value="ABC_TRANSPORTER_2"/>
    <property type="match status" value="1"/>
</dbReference>
<dbReference type="EMBL" id="LSGP01000020">
    <property type="protein sequence ID" value="KYZ75820.1"/>
    <property type="molecule type" value="Genomic_DNA"/>
</dbReference>
<dbReference type="STRING" id="1794912.AXX12_11525"/>
<keyword evidence="3 5" id="KW-0067">ATP-binding</keyword>
<evidence type="ECO:0000256" key="1">
    <source>
        <dbReference type="ARBA" id="ARBA00022448"/>
    </source>
</evidence>
<dbReference type="GO" id="GO:0015808">
    <property type="term" value="P:L-alanine transport"/>
    <property type="evidence" value="ECO:0007669"/>
    <property type="project" value="TreeGrafter"/>
</dbReference>
<dbReference type="Pfam" id="PF12399">
    <property type="entry name" value="BCA_ABC_TP_C"/>
    <property type="match status" value="1"/>
</dbReference>
<dbReference type="GO" id="GO:0015192">
    <property type="term" value="F:L-phenylalanine transmembrane transporter activity"/>
    <property type="evidence" value="ECO:0007669"/>
    <property type="project" value="TreeGrafter"/>
</dbReference>
<organism evidence="5 6">
    <name type="scientific">Anaerosporomusa subterranea</name>
    <dbReference type="NCBI Taxonomy" id="1794912"/>
    <lineage>
        <taxon>Bacteria</taxon>
        <taxon>Bacillati</taxon>
        <taxon>Bacillota</taxon>
        <taxon>Negativicutes</taxon>
        <taxon>Acetonemataceae</taxon>
        <taxon>Anaerosporomusa</taxon>
    </lineage>
</organism>
<dbReference type="InterPro" id="IPR027417">
    <property type="entry name" value="P-loop_NTPase"/>
</dbReference>
<name>A0A154BPN3_ANASB</name>
<feature type="domain" description="ABC transporter" evidence="4">
    <location>
        <begin position="4"/>
        <end position="252"/>
    </location>
</feature>
<dbReference type="OrthoDB" id="9779136at2"/>
<dbReference type="GO" id="GO:0005886">
    <property type="term" value="C:plasma membrane"/>
    <property type="evidence" value="ECO:0007669"/>
    <property type="project" value="TreeGrafter"/>
</dbReference>
<dbReference type="InterPro" id="IPR003593">
    <property type="entry name" value="AAA+_ATPase"/>
</dbReference>
<dbReference type="PANTHER" id="PTHR45772">
    <property type="entry name" value="CONSERVED COMPONENT OF ABC TRANSPORTER FOR NATURAL AMINO ACIDS-RELATED"/>
    <property type="match status" value="1"/>
</dbReference>
<dbReference type="GO" id="GO:0042941">
    <property type="term" value="P:D-alanine transmembrane transport"/>
    <property type="evidence" value="ECO:0007669"/>
    <property type="project" value="TreeGrafter"/>
</dbReference>
<dbReference type="PANTHER" id="PTHR45772:SF7">
    <property type="entry name" value="AMINO ACID ABC TRANSPORTER ATP-BINDING PROTEIN"/>
    <property type="match status" value="1"/>
</dbReference>
<dbReference type="Proteomes" id="UP000076268">
    <property type="component" value="Unassembled WGS sequence"/>
</dbReference>
<gene>
    <name evidence="5" type="ORF">AXX12_11525</name>
</gene>
<keyword evidence="2" id="KW-0547">Nucleotide-binding</keyword>
<dbReference type="Gene3D" id="3.40.50.300">
    <property type="entry name" value="P-loop containing nucleotide triphosphate hydrolases"/>
    <property type="match status" value="1"/>
</dbReference>
<evidence type="ECO:0000313" key="6">
    <source>
        <dbReference type="Proteomes" id="UP000076268"/>
    </source>
</evidence>
<evidence type="ECO:0000256" key="3">
    <source>
        <dbReference type="ARBA" id="ARBA00022840"/>
    </source>
</evidence>
<protein>
    <submittedName>
        <fullName evidence="5">ABC transporter ATP-binding protein</fullName>
    </submittedName>
</protein>
<dbReference type="InterPro" id="IPR032823">
    <property type="entry name" value="BCA_ABC_TP_C"/>
</dbReference>
<evidence type="ECO:0000259" key="4">
    <source>
        <dbReference type="PROSITE" id="PS50893"/>
    </source>
</evidence>
<reference evidence="5 6" key="1">
    <citation type="submission" date="2016-02" db="EMBL/GenBank/DDBJ databases">
        <title>Anaerosporomusa subterraneum gen. nov., sp. nov., a spore-forming obligate anaerobe isolated from saprolite.</title>
        <authorList>
            <person name="Choi J.K."/>
            <person name="Shah M."/>
            <person name="Yee N."/>
        </authorList>
    </citation>
    <scope>NUCLEOTIDE SEQUENCE [LARGE SCALE GENOMIC DNA]</scope>
    <source>
        <strain evidence="5 6">RU4</strain>
    </source>
</reference>
<dbReference type="GO" id="GO:1903805">
    <property type="term" value="P:L-valine import across plasma membrane"/>
    <property type="evidence" value="ECO:0007669"/>
    <property type="project" value="TreeGrafter"/>
</dbReference>
<dbReference type="Pfam" id="PF00005">
    <property type="entry name" value="ABC_tran"/>
    <property type="match status" value="1"/>
</dbReference>
<dbReference type="RefSeq" id="WP_066243658.1">
    <property type="nucleotide sequence ID" value="NZ_LSGP01000020.1"/>
</dbReference>
<sequence>MPLMQLDGVTVQFGGLTAVNELSFAVAEKTIHGLIGPNGAGKSTVFNCLSRFYQPAVGKIDFAGRDLLALRSDQVMNLGIARTFQNVELFRGMTALENVLVGQHSLGGSGFFGDLFATSKVKQAESARRQAAMEALEFLGLADTANSLVGSLPYGKQKLIEFARALVSKPKLLLLDEPAAGLNPQETSHLGDLIVELKDKLGITILLVEHDMSLVMRICDTITVMEFGRKIAEGDAKTIQNNPAVIKAYLGEGEASA</sequence>
<dbReference type="GO" id="GO:0005524">
    <property type="term" value="F:ATP binding"/>
    <property type="evidence" value="ECO:0007669"/>
    <property type="project" value="UniProtKB-KW"/>
</dbReference>
<keyword evidence="6" id="KW-1185">Reference proteome</keyword>
<dbReference type="GO" id="GO:0016887">
    <property type="term" value="F:ATP hydrolysis activity"/>
    <property type="evidence" value="ECO:0007669"/>
    <property type="project" value="InterPro"/>
</dbReference>
<dbReference type="InterPro" id="IPR051120">
    <property type="entry name" value="ABC_AA/LPS_Transport"/>
</dbReference>
<dbReference type="GO" id="GO:0005304">
    <property type="term" value="F:L-valine transmembrane transporter activity"/>
    <property type="evidence" value="ECO:0007669"/>
    <property type="project" value="TreeGrafter"/>
</dbReference>
<dbReference type="GO" id="GO:0015188">
    <property type="term" value="F:L-isoleucine transmembrane transporter activity"/>
    <property type="evidence" value="ECO:0007669"/>
    <property type="project" value="TreeGrafter"/>
</dbReference>
<dbReference type="SMART" id="SM00382">
    <property type="entry name" value="AAA"/>
    <property type="match status" value="1"/>
</dbReference>
<dbReference type="GO" id="GO:1903806">
    <property type="term" value="P:L-isoleucine import across plasma membrane"/>
    <property type="evidence" value="ECO:0007669"/>
    <property type="project" value="TreeGrafter"/>
</dbReference>